<dbReference type="EMBL" id="LVYI01000002">
    <property type="protein sequence ID" value="OAP63346.1"/>
    <property type="molecule type" value="Genomic_DNA"/>
</dbReference>
<reference evidence="1 2" key="1">
    <citation type="submission" date="2016-04" db="EMBL/GenBank/DDBJ databases">
        <title>Draft genome of Fonsecaea erecta CBS 125763.</title>
        <authorList>
            <person name="Weiss V.A."/>
            <person name="Vicente V.A."/>
            <person name="Raittz R.T."/>
            <person name="Moreno L.F."/>
            <person name="De Souza E.M."/>
            <person name="Pedrosa F.O."/>
            <person name="Steffens M.B."/>
            <person name="Faoro H."/>
            <person name="Tadra-Sfeir M.Z."/>
            <person name="Najafzadeh M.J."/>
            <person name="Felipe M.S."/>
            <person name="Teixeira M."/>
            <person name="Sun J."/>
            <person name="Xi L."/>
            <person name="Gomes R."/>
            <person name="De Azevedo C.M."/>
            <person name="Salgado C.G."/>
            <person name="Da Silva M.B."/>
            <person name="Nascimento M.F."/>
            <person name="Queiroz-Telles F."/>
            <person name="Attili D.S."/>
            <person name="Gorbushina A."/>
        </authorList>
    </citation>
    <scope>NUCLEOTIDE SEQUENCE [LARGE SCALE GENOMIC DNA]</scope>
    <source>
        <strain evidence="1 2">CBS 125763</strain>
    </source>
</reference>
<dbReference type="AlphaFoldDB" id="A0A178ZV87"/>
<evidence type="ECO:0000313" key="1">
    <source>
        <dbReference type="EMBL" id="OAP63346.1"/>
    </source>
</evidence>
<dbReference type="OrthoDB" id="4127683at2759"/>
<accession>A0A178ZV87</accession>
<name>A0A178ZV87_9EURO</name>
<proteinExistence type="predicted"/>
<sequence length="372" mass="42613">MDPFATLCFSVPSAWRPITKIINTSEYLLYEVAADGDAYLAVFTTLGSRVLIRVSSQALCKTTEFFKAQFHTNWMPPSSKFTPQNPLPFAEKFDEFVTFLHIASEDESIPEVPINILRPVAVLLDKYLFKGKLPGWCEKVLTSCFPLHFPFYNSVDYFLADFEISGGILDETSLPAVLHSAYLLDLPFVFATASRRMMWQMATDDVECLFPKDLQALLPMDFVGGFKEEAVRLRDDLVSHLPQVFQPDVHGGTKWWCNQCNMVPHKERWLREIIRKSNSFQQEQREGPTGRLCDLFEEYVRDACLLGSTRELEDTAFECGRFRLRYSDIGDSEILFDVYASIGGLCLPCLKAGEEIKYRYVCSKHCLFLNKE</sequence>
<dbReference type="GeneID" id="30006743"/>
<organism evidence="1 2">
    <name type="scientific">Fonsecaea erecta</name>
    <dbReference type="NCBI Taxonomy" id="1367422"/>
    <lineage>
        <taxon>Eukaryota</taxon>
        <taxon>Fungi</taxon>
        <taxon>Dikarya</taxon>
        <taxon>Ascomycota</taxon>
        <taxon>Pezizomycotina</taxon>
        <taxon>Eurotiomycetes</taxon>
        <taxon>Chaetothyriomycetidae</taxon>
        <taxon>Chaetothyriales</taxon>
        <taxon>Herpotrichiellaceae</taxon>
        <taxon>Fonsecaea</taxon>
    </lineage>
</organism>
<protein>
    <submittedName>
        <fullName evidence="1">Uncharacterized protein</fullName>
    </submittedName>
</protein>
<dbReference type="Proteomes" id="UP000078343">
    <property type="component" value="Unassembled WGS sequence"/>
</dbReference>
<gene>
    <name evidence="1" type="ORF">AYL99_02573</name>
</gene>
<dbReference type="RefSeq" id="XP_018696713.1">
    <property type="nucleotide sequence ID" value="XM_018834089.1"/>
</dbReference>
<keyword evidence="2" id="KW-1185">Reference proteome</keyword>
<evidence type="ECO:0000313" key="2">
    <source>
        <dbReference type="Proteomes" id="UP000078343"/>
    </source>
</evidence>
<comment type="caution">
    <text evidence="1">The sequence shown here is derived from an EMBL/GenBank/DDBJ whole genome shotgun (WGS) entry which is preliminary data.</text>
</comment>